<evidence type="ECO:0000313" key="2">
    <source>
        <dbReference type="Proteomes" id="UP000236333"/>
    </source>
</evidence>
<gene>
    <name evidence="1" type="ORF">TSOC_012097</name>
</gene>
<keyword evidence="2" id="KW-1185">Reference proteome</keyword>
<protein>
    <submittedName>
        <fullName evidence="1">Uncharacterized protein</fullName>
    </submittedName>
</protein>
<name>A0A2J7ZNW2_9CHLO</name>
<comment type="caution">
    <text evidence="1">The sequence shown here is derived from an EMBL/GenBank/DDBJ whole genome shotgun (WGS) entry which is preliminary data.</text>
</comment>
<proteinExistence type="predicted"/>
<evidence type="ECO:0000313" key="1">
    <source>
        <dbReference type="EMBL" id="PNH01963.1"/>
    </source>
</evidence>
<feature type="non-terminal residue" evidence="1">
    <location>
        <position position="120"/>
    </location>
</feature>
<feature type="non-terminal residue" evidence="1">
    <location>
        <position position="1"/>
    </location>
</feature>
<dbReference type="Proteomes" id="UP000236333">
    <property type="component" value="Unassembled WGS sequence"/>
</dbReference>
<sequence length="120" mass="12658">LRQARSQSKQLHSTRNLYSTCAAAYGSAYGRVYDVQHQRLQCIGGDEAVVWTSLSRPGTAVGLINCSLVGHGHVQLFRCACQPGAPAECFEQHDLVAKLAAEGRMPFTGGAAAGGAGGRR</sequence>
<dbReference type="OrthoDB" id="411251at2759"/>
<reference evidence="1 2" key="1">
    <citation type="journal article" date="2017" name="Mol. Biol. Evol.">
        <title>The 4-celled Tetrabaena socialis nuclear genome reveals the essential components for genetic control of cell number at the origin of multicellularity in the volvocine lineage.</title>
        <authorList>
            <person name="Featherston J."/>
            <person name="Arakaki Y."/>
            <person name="Hanschen E.R."/>
            <person name="Ferris P.J."/>
            <person name="Michod R.E."/>
            <person name="Olson B.J.S.C."/>
            <person name="Nozaki H."/>
            <person name="Durand P.M."/>
        </authorList>
    </citation>
    <scope>NUCLEOTIDE SEQUENCE [LARGE SCALE GENOMIC DNA]</scope>
    <source>
        <strain evidence="1 2">NIES-571</strain>
    </source>
</reference>
<dbReference type="AlphaFoldDB" id="A0A2J7ZNW2"/>
<dbReference type="EMBL" id="PGGS01000750">
    <property type="protein sequence ID" value="PNH01963.1"/>
    <property type="molecule type" value="Genomic_DNA"/>
</dbReference>
<accession>A0A2J7ZNW2</accession>
<organism evidence="1 2">
    <name type="scientific">Tetrabaena socialis</name>
    <dbReference type="NCBI Taxonomy" id="47790"/>
    <lineage>
        <taxon>Eukaryota</taxon>
        <taxon>Viridiplantae</taxon>
        <taxon>Chlorophyta</taxon>
        <taxon>core chlorophytes</taxon>
        <taxon>Chlorophyceae</taxon>
        <taxon>CS clade</taxon>
        <taxon>Chlamydomonadales</taxon>
        <taxon>Tetrabaenaceae</taxon>
        <taxon>Tetrabaena</taxon>
    </lineage>
</organism>